<gene>
    <name evidence="1" type="ORF">CSSPJE1EN2_LOCUS14507</name>
</gene>
<name>A0ABP1B9W4_9BRYO</name>
<keyword evidence="2" id="KW-1185">Reference proteome</keyword>
<dbReference type="EMBL" id="OZ023703">
    <property type="protein sequence ID" value="CAK9871910.1"/>
    <property type="molecule type" value="Genomic_DNA"/>
</dbReference>
<organism evidence="1 2">
    <name type="scientific">Sphagnum jensenii</name>
    <dbReference type="NCBI Taxonomy" id="128206"/>
    <lineage>
        <taxon>Eukaryota</taxon>
        <taxon>Viridiplantae</taxon>
        <taxon>Streptophyta</taxon>
        <taxon>Embryophyta</taxon>
        <taxon>Bryophyta</taxon>
        <taxon>Sphagnophytina</taxon>
        <taxon>Sphagnopsida</taxon>
        <taxon>Sphagnales</taxon>
        <taxon>Sphagnaceae</taxon>
        <taxon>Sphagnum</taxon>
    </lineage>
</organism>
<reference evidence="1 2" key="1">
    <citation type="submission" date="2024-03" db="EMBL/GenBank/DDBJ databases">
        <authorList>
            <consortium name="ELIXIR-Norway"/>
            <consortium name="Elixir Norway"/>
        </authorList>
    </citation>
    <scope>NUCLEOTIDE SEQUENCE [LARGE SCALE GENOMIC DNA]</scope>
</reference>
<proteinExistence type="predicted"/>
<accession>A0ABP1B9W4</accession>
<evidence type="ECO:0000313" key="1">
    <source>
        <dbReference type="EMBL" id="CAK9871910.1"/>
    </source>
</evidence>
<dbReference type="Proteomes" id="UP001497522">
    <property type="component" value="Chromosome 2"/>
</dbReference>
<sequence length="240" mass="27223">MKESSTKYARVTWIDTYEDVEYSELLIECYGKCKVPKGQGQKRHKWRCIYCKEVFQCRPGLNYHRHKVCPVVGHRLRQYPIVGKGQRIVMKDQQAFVKGELGKRKGHMVSAEEDGVLHSTIDWQEVDSPHQCPGDTETHQPPVMTTPNISNVLLEERGVSSSSERSHVCKLGVCEVTETGDTIRLAMGSDNHEHVEVEGEREAHACDPQVSERSPIMYQTFDALSDSTSLESDNACSLWE</sequence>
<protein>
    <recommendedName>
        <fullName evidence="3">C2H2-type domain-containing protein</fullName>
    </recommendedName>
</protein>
<evidence type="ECO:0000313" key="2">
    <source>
        <dbReference type="Proteomes" id="UP001497522"/>
    </source>
</evidence>
<evidence type="ECO:0008006" key="3">
    <source>
        <dbReference type="Google" id="ProtNLM"/>
    </source>
</evidence>